<dbReference type="GO" id="GO:0004047">
    <property type="term" value="F:aminomethyltransferase activity"/>
    <property type="evidence" value="ECO:0007669"/>
    <property type="project" value="UniProtKB-UniRule"/>
</dbReference>
<keyword evidence="4 7" id="KW-0808">Transferase</keyword>
<dbReference type="InterPro" id="IPR013977">
    <property type="entry name" value="GcvT_C"/>
</dbReference>
<feature type="domain" description="GCVT N-terminal" evidence="9">
    <location>
        <begin position="8"/>
        <end position="262"/>
    </location>
</feature>
<evidence type="ECO:0000256" key="1">
    <source>
        <dbReference type="ARBA" id="ARBA00008609"/>
    </source>
</evidence>
<evidence type="ECO:0000256" key="8">
    <source>
        <dbReference type="PIRSR" id="PIRSR006487-1"/>
    </source>
</evidence>
<evidence type="ECO:0000256" key="2">
    <source>
        <dbReference type="ARBA" id="ARBA00012616"/>
    </source>
</evidence>
<accession>A0A330L359</accession>
<dbReference type="GO" id="GO:0008483">
    <property type="term" value="F:transaminase activity"/>
    <property type="evidence" value="ECO:0007669"/>
    <property type="project" value="UniProtKB-KW"/>
</dbReference>
<dbReference type="InterPro" id="IPR006222">
    <property type="entry name" value="GCVT_N"/>
</dbReference>
<comment type="subunit">
    <text evidence="7">The glycine cleavage system is composed of four proteins: P, T, L and H.</text>
</comment>
<evidence type="ECO:0000259" key="10">
    <source>
        <dbReference type="Pfam" id="PF08669"/>
    </source>
</evidence>
<dbReference type="NCBIfam" id="NF001567">
    <property type="entry name" value="PRK00389.1"/>
    <property type="match status" value="1"/>
</dbReference>
<dbReference type="AlphaFoldDB" id="A0A330L359"/>
<dbReference type="Pfam" id="PF01571">
    <property type="entry name" value="GCV_T"/>
    <property type="match status" value="1"/>
</dbReference>
<dbReference type="SUPFAM" id="SSF103025">
    <property type="entry name" value="Folate-binding domain"/>
    <property type="match status" value="1"/>
</dbReference>
<feature type="domain" description="Aminomethyltransferase C-terminal" evidence="10">
    <location>
        <begin position="281"/>
        <end position="360"/>
    </location>
</feature>
<evidence type="ECO:0000259" key="9">
    <source>
        <dbReference type="Pfam" id="PF01571"/>
    </source>
</evidence>
<comment type="catalytic activity">
    <reaction evidence="6 7">
        <text>N(6)-[(R)-S(8)-aminomethyldihydrolipoyl]-L-lysyl-[protein] + (6S)-5,6,7,8-tetrahydrofolate = N(6)-[(R)-dihydrolipoyl]-L-lysyl-[protein] + (6R)-5,10-methylene-5,6,7,8-tetrahydrofolate + NH4(+)</text>
        <dbReference type="Rhea" id="RHEA:16945"/>
        <dbReference type="Rhea" id="RHEA-COMP:10475"/>
        <dbReference type="Rhea" id="RHEA-COMP:10492"/>
        <dbReference type="ChEBI" id="CHEBI:15636"/>
        <dbReference type="ChEBI" id="CHEBI:28938"/>
        <dbReference type="ChEBI" id="CHEBI:57453"/>
        <dbReference type="ChEBI" id="CHEBI:83100"/>
        <dbReference type="ChEBI" id="CHEBI:83143"/>
        <dbReference type="EC" id="2.1.2.10"/>
    </reaction>
</comment>
<evidence type="ECO:0000256" key="3">
    <source>
        <dbReference type="ARBA" id="ARBA00022576"/>
    </source>
</evidence>
<dbReference type="EMBL" id="OUNR01000001">
    <property type="protein sequence ID" value="SPP64074.1"/>
    <property type="molecule type" value="Genomic_DNA"/>
</dbReference>
<name>A0A330L359_9BACT</name>
<dbReference type="RefSeq" id="WP_181416638.1">
    <property type="nucleotide sequence ID" value="NZ_OUNR01000001.1"/>
</dbReference>
<dbReference type="GO" id="GO:0008168">
    <property type="term" value="F:methyltransferase activity"/>
    <property type="evidence" value="ECO:0007669"/>
    <property type="project" value="UniProtKB-KW"/>
</dbReference>
<dbReference type="Gene3D" id="2.40.30.110">
    <property type="entry name" value="Aminomethyltransferase beta-barrel domains"/>
    <property type="match status" value="1"/>
</dbReference>
<sequence>MKQTPLIAQHRAAGGKLVDFAGWEMPIQYSGVLDEYHTVRSKAGLFDVSHMGRLMVSGAGALAFLQSVTTNDVAKLAVGQAHYSMVCNDEGGIKDDIFVYRLKPVEYLLCVNASNRVKVLTWLQAHPRDANVVLEDHSDQMGQIALQGPLSKDIMIALGGTAVATLKLHHSCEATVASIPTLIARTGYTGELGYELYAPSDRVGLLWEQIVEAGVSKGLKPAGLGSRDLLRLEMGYLLYGNDIDETTTPIEAAVEWTVNVDKGDFAGRAKLLAQKSSGPAKRFVGFELLEKAVPRHGCKILDARSSQPIGEVSSGNLSPILQKGIGLGYVPSALSAIGTRITIDIRGKAVPAQIVKTPFYRKPKSA</sequence>
<dbReference type="PIRSF" id="PIRSF006487">
    <property type="entry name" value="GcvT"/>
    <property type="match status" value="1"/>
</dbReference>
<gene>
    <name evidence="7 11" type="primary">gcvT</name>
    <name evidence="11" type="ORF">NITLEN_11160</name>
</gene>
<keyword evidence="11" id="KW-0489">Methyltransferase</keyword>
<evidence type="ECO:0000256" key="7">
    <source>
        <dbReference type="HAMAP-Rule" id="MF_00259"/>
    </source>
</evidence>
<keyword evidence="12" id="KW-1185">Reference proteome</keyword>
<evidence type="ECO:0000313" key="11">
    <source>
        <dbReference type="EMBL" id="SPP64074.1"/>
    </source>
</evidence>
<dbReference type="GO" id="GO:0019464">
    <property type="term" value="P:glycine decarboxylation via glycine cleavage system"/>
    <property type="evidence" value="ECO:0007669"/>
    <property type="project" value="UniProtKB-UniRule"/>
</dbReference>
<dbReference type="InterPro" id="IPR006223">
    <property type="entry name" value="GcvT"/>
</dbReference>
<dbReference type="InterPro" id="IPR027266">
    <property type="entry name" value="TrmE/GcvT-like"/>
</dbReference>
<dbReference type="InterPro" id="IPR022903">
    <property type="entry name" value="GcvT_bac"/>
</dbReference>
<dbReference type="FunFam" id="2.40.30.110:FF:000003">
    <property type="entry name" value="Aminomethyltransferase"/>
    <property type="match status" value="1"/>
</dbReference>
<evidence type="ECO:0000256" key="5">
    <source>
        <dbReference type="ARBA" id="ARBA00031395"/>
    </source>
</evidence>
<dbReference type="Gene3D" id="3.30.1360.120">
    <property type="entry name" value="Probable tRNA modification gtpase trme, domain 1"/>
    <property type="match status" value="1"/>
</dbReference>
<dbReference type="Proteomes" id="UP000248168">
    <property type="component" value="Unassembled WGS sequence"/>
</dbReference>
<dbReference type="EC" id="2.1.2.10" evidence="2 7"/>
<dbReference type="InterPro" id="IPR029043">
    <property type="entry name" value="GcvT/YgfZ_C"/>
</dbReference>
<comment type="function">
    <text evidence="7">The glycine cleavage system catalyzes the degradation of glycine.</text>
</comment>
<dbReference type="FunCoup" id="A0A330L359">
    <property type="interactions" value="499"/>
</dbReference>
<evidence type="ECO:0000256" key="6">
    <source>
        <dbReference type="ARBA" id="ARBA00047665"/>
    </source>
</evidence>
<dbReference type="GO" id="GO:0005829">
    <property type="term" value="C:cytosol"/>
    <property type="evidence" value="ECO:0007669"/>
    <property type="project" value="TreeGrafter"/>
</dbReference>
<dbReference type="HAMAP" id="MF_00259">
    <property type="entry name" value="GcvT"/>
    <property type="match status" value="1"/>
</dbReference>
<dbReference type="PANTHER" id="PTHR43757:SF2">
    <property type="entry name" value="AMINOMETHYLTRANSFERASE, MITOCHONDRIAL"/>
    <property type="match status" value="1"/>
</dbReference>
<dbReference type="GO" id="GO:0032259">
    <property type="term" value="P:methylation"/>
    <property type="evidence" value="ECO:0007669"/>
    <property type="project" value="UniProtKB-KW"/>
</dbReference>
<dbReference type="Gene3D" id="4.10.1250.10">
    <property type="entry name" value="Aminomethyltransferase fragment"/>
    <property type="match status" value="1"/>
</dbReference>
<protein>
    <recommendedName>
        <fullName evidence="2 7">Aminomethyltransferase</fullName>
        <ecNumber evidence="2 7">2.1.2.10</ecNumber>
    </recommendedName>
    <alternativeName>
        <fullName evidence="5 7">Glycine cleavage system T protein</fullName>
    </alternativeName>
</protein>
<feature type="binding site" evidence="8">
    <location>
        <position position="195"/>
    </location>
    <ligand>
        <name>substrate</name>
    </ligand>
</feature>
<organism evidence="11 12">
    <name type="scientific">Nitrospira lenta</name>
    <dbReference type="NCBI Taxonomy" id="1436998"/>
    <lineage>
        <taxon>Bacteria</taxon>
        <taxon>Pseudomonadati</taxon>
        <taxon>Nitrospirota</taxon>
        <taxon>Nitrospiria</taxon>
        <taxon>Nitrospirales</taxon>
        <taxon>Nitrospiraceae</taxon>
        <taxon>Nitrospira</taxon>
    </lineage>
</organism>
<dbReference type="GO" id="GO:0005960">
    <property type="term" value="C:glycine cleavage complex"/>
    <property type="evidence" value="ECO:0007669"/>
    <property type="project" value="InterPro"/>
</dbReference>
<dbReference type="PANTHER" id="PTHR43757">
    <property type="entry name" value="AMINOMETHYLTRANSFERASE"/>
    <property type="match status" value="1"/>
</dbReference>
<dbReference type="FunFam" id="3.30.70.1400:FF:000001">
    <property type="entry name" value="Aminomethyltransferase"/>
    <property type="match status" value="1"/>
</dbReference>
<dbReference type="NCBIfam" id="TIGR00528">
    <property type="entry name" value="gcvT"/>
    <property type="match status" value="1"/>
</dbReference>
<keyword evidence="3 7" id="KW-0032">Aminotransferase</keyword>
<dbReference type="Pfam" id="PF08669">
    <property type="entry name" value="GCV_T_C"/>
    <property type="match status" value="1"/>
</dbReference>
<proteinExistence type="inferred from homology"/>
<reference evidence="12" key="1">
    <citation type="submission" date="2018-04" db="EMBL/GenBank/DDBJ databases">
        <authorList>
            <person name="Lucker S."/>
            <person name="Sakoula D."/>
        </authorList>
    </citation>
    <scope>NUCLEOTIDE SEQUENCE [LARGE SCALE GENOMIC DNA]</scope>
</reference>
<evidence type="ECO:0000256" key="4">
    <source>
        <dbReference type="ARBA" id="ARBA00022679"/>
    </source>
</evidence>
<comment type="similarity">
    <text evidence="1 7">Belongs to the GcvT family.</text>
</comment>
<dbReference type="Gene3D" id="3.30.70.1400">
    <property type="entry name" value="Aminomethyltransferase beta-barrel domains"/>
    <property type="match status" value="1"/>
</dbReference>
<dbReference type="InParanoid" id="A0A330L359"/>
<dbReference type="InterPro" id="IPR028896">
    <property type="entry name" value="GcvT/YgfZ/DmdA"/>
</dbReference>
<dbReference type="SUPFAM" id="SSF101790">
    <property type="entry name" value="Aminomethyltransferase beta-barrel domain"/>
    <property type="match status" value="1"/>
</dbReference>
<evidence type="ECO:0000313" key="12">
    <source>
        <dbReference type="Proteomes" id="UP000248168"/>
    </source>
</evidence>